<dbReference type="EMBL" id="JH719381">
    <property type="protein sequence ID" value="EJB07448.1"/>
    <property type="molecule type" value="Genomic_DNA"/>
</dbReference>
<dbReference type="AlphaFoldDB" id="J0HAR3"/>
<name>J0HAR3_RHILT</name>
<dbReference type="Proteomes" id="UP000005092">
    <property type="component" value="Unassembled WGS sequence"/>
</dbReference>
<gene>
    <name evidence="1" type="ORF">Rleg9DRAFT_6460</name>
</gene>
<sequence length="36" mass="3943">MELGGKATMCISYVRYGGLMGKRQPLFVHASHAFNA</sequence>
<organism evidence="1 2">
    <name type="scientific">Rhizobium leguminosarum bv. trifolii WSM597</name>
    <dbReference type="NCBI Taxonomy" id="754764"/>
    <lineage>
        <taxon>Bacteria</taxon>
        <taxon>Pseudomonadati</taxon>
        <taxon>Pseudomonadota</taxon>
        <taxon>Alphaproteobacteria</taxon>
        <taxon>Hyphomicrobiales</taxon>
        <taxon>Rhizobiaceae</taxon>
        <taxon>Rhizobium/Agrobacterium group</taxon>
        <taxon>Rhizobium</taxon>
    </lineage>
</organism>
<evidence type="ECO:0000313" key="2">
    <source>
        <dbReference type="Proteomes" id="UP000005092"/>
    </source>
</evidence>
<protein>
    <submittedName>
        <fullName evidence="1">Uncharacterized protein</fullName>
    </submittedName>
</protein>
<dbReference type="HOGENOM" id="CLU_3358053_0_0_5"/>
<proteinExistence type="predicted"/>
<accession>J0HAR3</accession>
<reference evidence="1 2" key="1">
    <citation type="submission" date="2012-02" db="EMBL/GenBank/DDBJ databases">
        <title>Improved High-Quality Draft Sequence of Rhizobium leguminosarum bv. trifolii WSM597.</title>
        <authorList>
            <consortium name="US DOE Joint Genome Institute"/>
            <person name="Lucas S."/>
            <person name="Han J."/>
            <person name="Lapidus A."/>
            <person name="Cheng J.-F."/>
            <person name="Goodwin L."/>
            <person name="Pitluck S."/>
            <person name="Peters L."/>
            <person name="Ovchinnikova G."/>
            <person name="Held B."/>
            <person name="Detter J.C."/>
            <person name="Han C."/>
            <person name="Tapia R."/>
            <person name="Land M."/>
            <person name="Hauser L."/>
            <person name="Kyrpides N."/>
            <person name="Ivanova N."/>
            <person name="Pagani I."/>
            <person name="Brau L."/>
            <person name="Yates R."/>
            <person name="O'Hara G."/>
            <person name="Rui T."/>
            <person name="Howieson J."/>
            <person name="Reeve W."/>
            <person name="Woyke T."/>
        </authorList>
    </citation>
    <scope>NUCLEOTIDE SEQUENCE [LARGE SCALE GENOMIC DNA]</scope>
    <source>
        <strain evidence="1 2">WSM597</strain>
    </source>
</reference>
<evidence type="ECO:0000313" key="1">
    <source>
        <dbReference type="EMBL" id="EJB07448.1"/>
    </source>
</evidence>